<evidence type="ECO:0000313" key="2">
    <source>
        <dbReference type="EMBL" id="CAH9075164.1"/>
    </source>
</evidence>
<name>A0AAV0CH24_9ASTE</name>
<sequence>MKKEKEEERWLVALHELLGNHSNAATKRRQFTKRKPKEGGDLINNGNKKRHMVLENYIKYKYFTGLTLAPPSSAQQNNIDTHGAMVVITSSLRRRRYSRPARRMNTVSGHRSWPNPTTRK</sequence>
<feature type="region of interest" description="Disordered" evidence="1">
    <location>
        <begin position="21"/>
        <end position="47"/>
    </location>
</feature>
<accession>A0AAV0CH24</accession>
<proteinExistence type="predicted"/>
<dbReference type="Proteomes" id="UP001152523">
    <property type="component" value="Unassembled WGS sequence"/>
</dbReference>
<dbReference type="EMBL" id="CAMAPF010000028">
    <property type="protein sequence ID" value="CAH9075164.1"/>
    <property type="molecule type" value="Genomic_DNA"/>
</dbReference>
<feature type="region of interest" description="Disordered" evidence="1">
    <location>
        <begin position="96"/>
        <end position="120"/>
    </location>
</feature>
<evidence type="ECO:0000313" key="3">
    <source>
        <dbReference type="Proteomes" id="UP001152523"/>
    </source>
</evidence>
<feature type="compositionally biased region" description="Basic residues" evidence="1">
    <location>
        <begin position="26"/>
        <end position="36"/>
    </location>
</feature>
<organism evidence="2 3">
    <name type="scientific">Cuscuta epithymum</name>
    <dbReference type="NCBI Taxonomy" id="186058"/>
    <lineage>
        <taxon>Eukaryota</taxon>
        <taxon>Viridiplantae</taxon>
        <taxon>Streptophyta</taxon>
        <taxon>Embryophyta</taxon>
        <taxon>Tracheophyta</taxon>
        <taxon>Spermatophyta</taxon>
        <taxon>Magnoliopsida</taxon>
        <taxon>eudicotyledons</taxon>
        <taxon>Gunneridae</taxon>
        <taxon>Pentapetalae</taxon>
        <taxon>asterids</taxon>
        <taxon>lamiids</taxon>
        <taxon>Solanales</taxon>
        <taxon>Convolvulaceae</taxon>
        <taxon>Cuscuteae</taxon>
        <taxon>Cuscuta</taxon>
        <taxon>Cuscuta subgen. Cuscuta</taxon>
    </lineage>
</organism>
<evidence type="ECO:0008006" key="4">
    <source>
        <dbReference type="Google" id="ProtNLM"/>
    </source>
</evidence>
<keyword evidence="3" id="KW-1185">Reference proteome</keyword>
<evidence type="ECO:0000256" key="1">
    <source>
        <dbReference type="SAM" id="MobiDB-lite"/>
    </source>
</evidence>
<comment type="caution">
    <text evidence="2">The sequence shown here is derived from an EMBL/GenBank/DDBJ whole genome shotgun (WGS) entry which is preliminary data.</text>
</comment>
<dbReference type="AlphaFoldDB" id="A0AAV0CH24"/>
<protein>
    <recommendedName>
        <fullName evidence="4">PH domain-containing protein</fullName>
    </recommendedName>
</protein>
<reference evidence="2" key="1">
    <citation type="submission" date="2022-07" db="EMBL/GenBank/DDBJ databases">
        <authorList>
            <person name="Macas J."/>
            <person name="Novak P."/>
            <person name="Neumann P."/>
        </authorList>
    </citation>
    <scope>NUCLEOTIDE SEQUENCE</scope>
</reference>
<feature type="compositionally biased region" description="Polar residues" evidence="1">
    <location>
        <begin position="105"/>
        <end position="120"/>
    </location>
</feature>
<gene>
    <name evidence="2" type="ORF">CEPIT_LOCUS5260</name>
</gene>